<proteinExistence type="predicted"/>
<dbReference type="AlphaFoldDB" id="A0A6A6W277"/>
<name>A0A6A6W277_9PEZI</name>
<sequence length="62" mass="7148">MGMYMYVTCVYMGMYVCTCTLVHCDYKQFSGFNPARRDARMQDRRGGGPSVAARLYWARYAA</sequence>
<evidence type="ECO:0000313" key="2">
    <source>
        <dbReference type="Proteomes" id="UP000799437"/>
    </source>
</evidence>
<reference evidence="1" key="1">
    <citation type="journal article" date="2020" name="Stud. Mycol.">
        <title>101 Dothideomycetes genomes: a test case for predicting lifestyles and emergence of pathogens.</title>
        <authorList>
            <person name="Haridas S."/>
            <person name="Albert R."/>
            <person name="Binder M."/>
            <person name="Bloem J."/>
            <person name="Labutti K."/>
            <person name="Salamov A."/>
            <person name="Andreopoulos B."/>
            <person name="Baker S."/>
            <person name="Barry K."/>
            <person name="Bills G."/>
            <person name="Bluhm B."/>
            <person name="Cannon C."/>
            <person name="Castanera R."/>
            <person name="Culley D."/>
            <person name="Daum C."/>
            <person name="Ezra D."/>
            <person name="Gonzalez J."/>
            <person name="Henrissat B."/>
            <person name="Kuo A."/>
            <person name="Liang C."/>
            <person name="Lipzen A."/>
            <person name="Lutzoni F."/>
            <person name="Magnuson J."/>
            <person name="Mondo S."/>
            <person name="Nolan M."/>
            <person name="Ohm R."/>
            <person name="Pangilinan J."/>
            <person name="Park H.-J."/>
            <person name="Ramirez L."/>
            <person name="Alfaro M."/>
            <person name="Sun H."/>
            <person name="Tritt A."/>
            <person name="Yoshinaga Y."/>
            <person name="Zwiers L.-H."/>
            <person name="Turgeon B."/>
            <person name="Goodwin S."/>
            <person name="Spatafora J."/>
            <person name="Crous P."/>
            <person name="Grigoriev I."/>
        </authorList>
    </citation>
    <scope>NUCLEOTIDE SEQUENCE</scope>
    <source>
        <strain evidence="1">CBS 121739</strain>
    </source>
</reference>
<gene>
    <name evidence="1" type="ORF">EJ05DRAFT_455870</name>
</gene>
<dbReference type="RefSeq" id="XP_033597572.1">
    <property type="nucleotide sequence ID" value="XM_033742484.1"/>
</dbReference>
<protein>
    <submittedName>
        <fullName evidence="1">Uncharacterized protein</fullName>
    </submittedName>
</protein>
<dbReference type="EMBL" id="ML996578">
    <property type="protein sequence ID" value="KAF2755121.1"/>
    <property type="molecule type" value="Genomic_DNA"/>
</dbReference>
<evidence type="ECO:0000313" key="1">
    <source>
        <dbReference type="EMBL" id="KAF2755121.1"/>
    </source>
</evidence>
<organism evidence="1 2">
    <name type="scientific">Pseudovirgaria hyperparasitica</name>
    <dbReference type="NCBI Taxonomy" id="470096"/>
    <lineage>
        <taxon>Eukaryota</taxon>
        <taxon>Fungi</taxon>
        <taxon>Dikarya</taxon>
        <taxon>Ascomycota</taxon>
        <taxon>Pezizomycotina</taxon>
        <taxon>Dothideomycetes</taxon>
        <taxon>Dothideomycetes incertae sedis</taxon>
        <taxon>Acrospermales</taxon>
        <taxon>Acrospermaceae</taxon>
        <taxon>Pseudovirgaria</taxon>
    </lineage>
</organism>
<dbReference type="GeneID" id="54483538"/>
<dbReference type="Proteomes" id="UP000799437">
    <property type="component" value="Unassembled WGS sequence"/>
</dbReference>
<accession>A0A6A6W277</accession>
<keyword evidence="2" id="KW-1185">Reference proteome</keyword>